<evidence type="ECO:0000313" key="2">
    <source>
        <dbReference type="Proteomes" id="UP001153069"/>
    </source>
</evidence>
<proteinExistence type="predicted"/>
<accession>A0A9N8ECY3</accession>
<dbReference type="Proteomes" id="UP001153069">
    <property type="component" value="Unassembled WGS sequence"/>
</dbReference>
<sequence length="134" mass="14838">MRCDDTDSSFVVVIQGGPRLDIMTQEGANQFLELFSSLGPFSTRIKSDVKPARKGIVSASSRQEIAHHGGILERSYIMFDSLANTASRHVFDSNVSTSDMRASVKHFQRVLENLTTAPQWTKTGVCASMIWKSL</sequence>
<protein>
    <submittedName>
        <fullName evidence="1">Uncharacterized protein</fullName>
    </submittedName>
</protein>
<gene>
    <name evidence="1" type="ORF">SEMRO_763_G198840.1</name>
</gene>
<keyword evidence="2" id="KW-1185">Reference proteome</keyword>
<organism evidence="1 2">
    <name type="scientific">Seminavis robusta</name>
    <dbReference type="NCBI Taxonomy" id="568900"/>
    <lineage>
        <taxon>Eukaryota</taxon>
        <taxon>Sar</taxon>
        <taxon>Stramenopiles</taxon>
        <taxon>Ochrophyta</taxon>
        <taxon>Bacillariophyta</taxon>
        <taxon>Bacillariophyceae</taxon>
        <taxon>Bacillariophycidae</taxon>
        <taxon>Naviculales</taxon>
        <taxon>Naviculaceae</taxon>
        <taxon>Seminavis</taxon>
    </lineage>
</organism>
<evidence type="ECO:0000313" key="1">
    <source>
        <dbReference type="EMBL" id="CAB9516139.1"/>
    </source>
</evidence>
<reference evidence="1" key="1">
    <citation type="submission" date="2020-06" db="EMBL/GenBank/DDBJ databases">
        <authorList>
            <consortium name="Plant Systems Biology data submission"/>
        </authorList>
    </citation>
    <scope>NUCLEOTIDE SEQUENCE</scope>
    <source>
        <strain evidence="1">D6</strain>
    </source>
</reference>
<dbReference type="EMBL" id="CAICTM010000762">
    <property type="protein sequence ID" value="CAB9516139.1"/>
    <property type="molecule type" value="Genomic_DNA"/>
</dbReference>
<dbReference type="AlphaFoldDB" id="A0A9N8ECY3"/>
<comment type="caution">
    <text evidence="1">The sequence shown here is derived from an EMBL/GenBank/DDBJ whole genome shotgun (WGS) entry which is preliminary data.</text>
</comment>
<name>A0A9N8ECY3_9STRA</name>